<dbReference type="Pfam" id="PF05656">
    <property type="entry name" value="DUF805"/>
    <property type="match status" value="1"/>
</dbReference>
<dbReference type="RefSeq" id="WP_201656865.1">
    <property type="nucleotide sequence ID" value="NZ_CP068047.1"/>
</dbReference>
<keyword evidence="1" id="KW-0812">Transmembrane</keyword>
<dbReference type="Proteomes" id="UP000595460">
    <property type="component" value="Chromosome"/>
</dbReference>
<evidence type="ECO:0000313" key="3">
    <source>
        <dbReference type="Proteomes" id="UP000595460"/>
    </source>
</evidence>
<name>A0ABX7BVT2_9HYPH</name>
<dbReference type="InterPro" id="IPR008523">
    <property type="entry name" value="DUF805"/>
</dbReference>
<reference evidence="2 3" key="1">
    <citation type="submission" date="2021-01" db="EMBL/GenBank/DDBJ databases">
        <title>Genome seq and assembly of Devosia sp. G19.</title>
        <authorList>
            <person name="Chhetri G."/>
        </authorList>
    </citation>
    <scope>NUCLEOTIDE SEQUENCE [LARGE SCALE GENOMIC DNA]</scope>
    <source>
        <strain evidence="2 3">G19</strain>
    </source>
</reference>
<evidence type="ECO:0000256" key="1">
    <source>
        <dbReference type="SAM" id="Phobius"/>
    </source>
</evidence>
<sequence>MDLQALYLSSDGRISRKTWWIGTVILIVATLILYFILGLVGLGLTSRWGPIIVFLIVIYPTINLGVKRRHDRDNNGNDYRILMGLYAVLTVLQVLGIGYTPADLGNGMVAMVPDMWMSIITLVVSVYALYMLIQLGFLKGSPGANSYGADPVGYAVAA</sequence>
<evidence type="ECO:0000313" key="2">
    <source>
        <dbReference type="EMBL" id="QQR36052.1"/>
    </source>
</evidence>
<proteinExistence type="predicted"/>
<organism evidence="2 3">
    <name type="scientific">Devosia oryziradicis</name>
    <dbReference type="NCBI Taxonomy" id="2801335"/>
    <lineage>
        <taxon>Bacteria</taxon>
        <taxon>Pseudomonadati</taxon>
        <taxon>Pseudomonadota</taxon>
        <taxon>Alphaproteobacteria</taxon>
        <taxon>Hyphomicrobiales</taxon>
        <taxon>Devosiaceae</taxon>
        <taxon>Devosia</taxon>
    </lineage>
</organism>
<keyword evidence="3" id="KW-1185">Reference proteome</keyword>
<protein>
    <submittedName>
        <fullName evidence="2">DUF805 domain-containing protein</fullName>
    </submittedName>
</protein>
<keyword evidence="1" id="KW-0472">Membrane</keyword>
<dbReference type="PANTHER" id="PTHR34980:SF2">
    <property type="entry name" value="INNER MEMBRANE PROTEIN YHAH-RELATED"/>
    <property type="match status" value="1"/>
</dbReference>
<accession>A0ABX7BVT2</accession>
<feature type="transmembrane region" description="Helical" evidence="1">
    <location>
        <begin position="78"/>
        <end position="95"/>
    </location>
</feature>
<dbReference type="EMBL" id="CP068047">
    <property type="protein sequence ID" value="QQR36052.1"/>
    <property type="molecule type" value="Genomic_DNA"/>
</dbReference>
<gene>
    <name evidence="2" type="ORF">JI749_17260</name>
</gene>
<dbReference type="PANTHER" id="PTHR34980">
    <property type="entry name" value="INNER MEMBRANE PROTEIN-RELATED-RELATED"/>
    <property type="match status" value="1"/>
</dbReference>
<feature type="transmembrane region" description="Helical" evidence="1">
    <location>
        <begin position="115"/>
        <end position="133"/>
    </location>
</feature>
<feature type="transmembrane region" description="Helical" evidence="1">
    <location>
        <begin position="48"/>
        <end position="66"/>
    </location>
</feature>
<keyword evidence="1" id="KW-1133">Transmembrane helix</keyword>
<feature type="transmembrane region" description="Helical" evidence="1">
    <location>
        <begin position="20"/>
        <end position="42"/>
    </location>
</feature>